<dbReference type="SMART" id="SM00327">
    <property type="entry name" value="VWA"/>
    <property type="match status" value="1"/>
</dbReference>
<dbReference type="InterPro" id="IPR002035">
    <property type="entry name" value="VWF_A"/>
</dbReference>
<feature type="domain" description="VWFA" evidence="2">
    <location>
        <begin position="390"/>
        <end position="559"/>
    </location>
</feature>
<protein>
    <submittedName>
        <fullName evidence="3">Cobalamin biosynthesis protein CobT VWA domain containing protein</fullName>
    </submittedName>
</protein>
<dbReference type="InterPro" id="IPR025861">
    <property type="entry name" value="CobT_VWA_dom"/>
</dbReference>
<accession>A0A6J5NPS0</accession>
<gene>
    <name evidence="3" type="ORF">UFOVP729_12</name>
</gene>
<dbReference type="PANTHER" id="PTHR41248:SF1">
    <property type="entry name" value="NORD PROTEIN"/>
    <property type="match status" value="1"/>
</dbReference>
<name>A0A6J5NPS0_9CAUD</name>
<organism evidence="3">
    <name type="scientific">uncultured Caudovirales phage</name>
    <dbReference type="NCBI Taxonomy" id="2100421"/>
    <lineage>
        <taxon>Viruses</taxon>
        <taxon>Duplodnaviria</taxon>
        <taxon>Heunggongvirae</taxon>
        <taxon>Uroviricota</taxon>
        <taxon>Caudoviricetes</taxon>
        <taxon>Peduoviridae</taxon>
        <taxon>Maltschvirus</taxon>
        <taxon>Maltschvirus maltsch</taxon>
    </lineage>
</organism>
<feature type="region of interest" description="Disordered" evidence="1">
    <location>
        <begin position="214"/>
        <end position="247"/>
    </location>
</feature>
<proteinExistence type="predicted"/>
<evidence type="ECO:0000259" key="2">
    <source>
        <dbReference type="PROSITE" id="PS50234"/>
    </source>
</evidence>
<reference evidence="3" key="1">
    <citation type="submission" date="2020-04" db="EMBL/GenBank/DDBJ databases">
        <authorList>
            <person name="Chiriac C."/>
            <person name="Salcher M."/>
            <person name="Ghai R."/>
            <person name="Kavagutti S V."/>
        </authorList>
    </citation>
    <scope>NUCLEOTIDE SEQUENCE</scope>
</reference>
<evidence type="ECO:0000313" key="3">
    <source>
        <dbReference type="EMBL" id="CAB4160762.1"/>
    </source>
</evidence>
<evidence type="ECO:0000256" key="1">
    <source>
        <dbReference type="SAM" id="MobiDB-lite"/>
    </source>
</evidence>
<dbReference type="PROSITE" id="PS50234">
    <property type="entry name" value="VWFA"/>
    <property type="match status" value="1"/>
</dbReference>
<dbReference type="EMBL" id="LR796700">
    <property type="protein sequence ID" value="CAB4160762.1"/>
    <property type="molecule type" value="Genomic_DNA"/>
</dbReference>
<dbReference type="PANTHER" id="PTHR41248">
    <property type="entry name" value="NORD PROTEIN"/>
    <property type="match status" value="1"/>
</dbReference>
<dbReference type="InterPro" id="IPR051928">
    <property type="entry name" value="NorD/CobT"/>
</dbReference>
<dbReference type="Pfam" id="PF11775">
    <property type="entry name" value="CobT_C"/>
    <property type="match status" value="2"/>
</dbReference>
<sequence>MTTYLDVKQFETYVAACARNSGVSVEWDAADSTPRTDGKTMWLPALTSTSSEEWLARMRYFVKHETSHVVHSDFNYLNEVRPTGLLALINNLIEDHRIDYRNDRDYLGDRAISNAFWNLHSADIQKRLGDPDKQLQEQQLLVLPLFTWDAANRDWISTAHEATTQMLPLLDTAGQTRYAKLQAYTDELLDVRWKGDAADVMDLSKRILRDLYDEDPENYTEQPSASKGKAEGEGESDADAGEGKAVDDDVDRLINVDKLMEAMGHEHKESRTGIHLAYRDKTGGTYAIPTPDQYLVLNFRDTTPAKVTELMSGGSYFKHHEVDSYITNNAKPMSNKLRIKLQTRSRDRYEYGKKRGKLHNGSLHRVLQQDSPVADKVFRQRIVSNTLDTAVCLLVDCSGSMSGAKFEMACAGAGALAEALKPLNIPYSVYGFTNFAVDKQEDPMVWLFSEFGERVNQRTLIDRFKHASGALWNNSDGDAIAYATYRLQQRKEHRKVLLVLSDGSPAGREYAGDVVGYTRKTIDDAEKLGIDTYGIGICDTNVVHFYKKNVVVRELNQLSPTILSIIDRSI</sequence>
<dbReference type="Gene3D" id="3.40.50.410">
    <property type="entry name" value="von Willebrand factor, type A domain"/>
    <property type="match status" value="1"/>
</dbReference>
<dbReference type="InterPro" id="IPR036465">
    <property type="entry name" value="vWFA_dom_sf"/>
</dbReference>
<dbReference type="SUPFAM" id="SSF53300">
    <property type="entry name" value="vWA-like"/>
    <property type="match status" value="1"/>
</dbReference>